<accession>A0A9W6SP29</accession>
<organism evidence="8 9">
    <name type="scientific">Actinorhabdospora filicis</name>
    <dbReference type="NCBI Taxonomy" id="1785913"/>
    <lineage>
        <taxon>Bacteria</taxon>
        <taxon>Bacillati</taxon>
        <taxon>Actinomycetota</taxon>
        <taxon>Actinomycetes</taxon>
        <taxon>Micromonosporales</taxon>
        <taxon>Micromonosporaceae</taxon>
        <taxon>Actinorhabdospora</taxon>
    </lineage>
</organism>
<dbReference type="PROSITE" id="PS50850">
    <property type="entry name" value="MFS"/>
    <property type="match status" value="1"/>
</dbReference>
<dbReference type="InterPro" id="IPR036259">
    <property type="entry name" value="MFS_trans_sf"/>
</dbReference>
<evidence type="ECO:0000256" key="6">
    <source>
        <dbReference type="SAM" id="Phobius"/>
    </source>
</evidence>
<feature type="transmembrane region" description="Helical" evidence="6">
    <location>
        <begin position="403"/>
        <end position="423"/>
    </location>
</feature>
<evidence type="ECO:0000256" key="5">
    <source>
        <dbReference type="ARBA" id="ARBA00023136"/>
    </source>
</evidence>
<feature type="transmembrane region" description="Helical" evidence="6">
    <location>
        <begin position="9"/>
        <end position="32"/>
    </location>
</feature>
<gene>
    <name evidence="8" type="ORF">Afil01_42260</name>
</gene>
<dbReference type="CDD" id="cd06173">
    <property type="entry name" value="MFS_MefA_like"/>
    <property type="match status" value="1"/>
</dbReference>
<evidence type="ECO:0000256" key="2">
    <source>
        <dbReference type="ARBA" id="ARBA00022475"/>
    </source>
</evidence>
<comment type="subcellular location">
    <subcellularLocation>
        <location evidence="1">Cell membrane</location>
        <topology evidence="1">Multi-pass membrane protein</topology>
    </subcellularLocation>
</comment>
<dbReference type="GO" id="GO:0005886">
    <property type="term" value="C:plasma membrane"/>
    <property type="evidence" value="ECO:0007669"/>
    <property type="project" value="UniProtKB-SubCell"/>
</dbReference>
<evidence type="ECO:0000259" key="7">
    <source>
        <dbReference type="PROSITE" id="PS50850"/>
    </source>
</evidence>
<dbReference type="Pfam" id="PF07690">
    <property type="entry name" value="MFS_1"/>
    <property type="match status" value="1"/>
</dbReference>
<comment type="caution">
    <text evidence="8">The sequence shown here is derived from an EMBL/GenBank/DDBJ whole genome shotgun (WGS) entry which is preliminary data.</text>
</comment>
<dbReference type="InterPro" id="IPR020846">
    <property type="entry name" value="MFS_dom"/>
</dbReference>
<keyword evidence="9" id="KW-1185">Reference proteome</keyword>
<feature type="transmembrane region" description="Helical" evidence="6">
    <location>
        <begin position="239"/>
        <end position="257"/>
    </location>
</feature>
<name>A0A9W6SP29_9ACTN</name>
<feature type="transmembrane region" description="Helical" evidence="6">
    <location>
        <begin position="81"/>
        <end position="103"/>
    </location>
</feature>
<dbReference type="PANTHER" id="PTHR23513">
    <property type="entry name" value="INTEGRAL MEMBRANE EFFLUX PROTEIN-RELATED"/>
    <property type="match status" value="1"/>
</dbReference>
<evidence type="ECO:0000313" key="9">
    <source>
        <dbReference type="Proteomes" id="UP001165079"/>
    </source>
</evidence>
<feature type="transmembrane region" description="Helical" evidence="6">
    <location>
        <begin position="269"/>
        <end position="291"/>
    </location>
</feature>
<feature type="transmembrane region" description="Helical" evidence="6">
    <location>
        <begin position="324"/>
        <end position="349"/>
    </location>
</feature>
<evidence type="ECO:0000256" key="4">
    <source>
        <dbReference type="ARBA" id="ARBA00022989"/>
    </source>
</evidence>
<evidence type="ECO:0000256" key="3">
    <source>
        <dbReference type="ARBA" id="ARBA00022692"/>
    </source>
</evidence>
<dbReference type="Proteomes" id="UP001165079">
    <property type="component" value="Unassembled WGS sequence"/>
</dbReference>
<feature type="transmembrane region" description="Helical" evidence="6">
    <location>
        <begin position="109"/>
        <end position="135"/>
    </location>
</feature>
<evidence type="ECO:0000256" key="1">
    <source>
        <dbReference type="ARBA" id="ARBA00004651"/>
    </source>
</evidence>
<feature type="transmembrane region" description="Helical" evidence="6">
    <location>
        <begin position="156"/>
        <end position="174"/>
    </location>
</feature>
<feature type="domain" description="Major facilitator superfamily (MFS) profile" evidence="7">
    <location>
        <begin position="1"/>
        <end position="429"/>
    </location>
</feature>
<keyword evidence="4 6" id="KW-1133">Transmembrane helix</keyword>
<dbReference type="AlphaFoldDB" id="A0A9W6SP29"/>
<feature type="transmembrane region" description="Helical" evidence="6">
    <location>
        <begin position="298"/>
        <end position="318"/>
    </location>
</feature>
<keyword evidence="2" id="KW-1003">Cell membrane</keyword>
<evidence type="ECO:0000313" key="8">
    <source>
        <dbReference type="EMBL" id="GLZ79419.1"/>
    </source>
</evidence>
<protein>
    <recommendedName>
        <fullName evidence="7">Major facilitator superfamily (MFS) profile domain-containing protein</fullName>
    </recommendedName>
</protein>
<keyword evidence="3 6" id="KW-0812">Transmembrane</keyword>
<dbReference type="Gene3D" id="1.20.1250.20">
    <property type="entry name" value="MFS general substrate transporter like domains"/>
    <property type="match status" value="1"/>
</dbReference>
<dbReference type="EMBL" id="BSTX01000003">
    <property type="protein sequence ID" value="GLZ79419.1"/>
    <property type="molecule type" value="Genomic_DNA"/>
</dbReference>
<dbReference type="PANTHER" id="PTHR23513:SF6">
    <property type="entry name" value="MAJOR FACILITATOR SUPERFAMILY ASSOCIATED DOMAIN-CONTAINING PROTEIN"/>
    <property type="match status" value="1"/>
</dbReference>
<reference evidence="8" key="1">
    <citation type="submission" date="2023-03" db="EMBL/GenBank/DDBJ databases">
        <title>Actinorhabdospora filicis NBRC 111898.</title>
        <authorList>
            <person name="Ichikawa N."/>
            <person name="Sato H."/>
            <person name="Tonouchi N."/>
        </authorList>
    </citation>
    <scope>NUCLEOTIDE SEQUENCE</scope>
    <source>
        <strain evidence="8">NBRC 111898</strain>
    </source>
</reference>
<sequence>MINRDYTRLWFGQVASAMGDTVFSTGLLIWIGNDLFRGDQRAPLVSSVFMVMVSLTVIVVGPAAGVFVERWNKRRVMLATDLIRAGLMVVFAAFAIGVGALGLSKPPMWLLAVMAVLVVGNTAVAQFFAPARFVLIRDVVPEDKRGRASGYGQTSQAILAIVGPTLAVGIVGIVGIGYALVFNAATFVFSFFAIRAVGRTTEPPAGSGTGGDGAGERRGFRSEFTTGISWILRSRPMRAILVMIAMATLGAGALNALELYFVQRNLHAAVGWLAVVNVCFGAGVLVGAFFGGRLGDRYAHATLVWSSLAAFGGLYVIYSRVGSPWAASAINLGLGIALGVFNTTLFPLIQDLVPRDLLARVGAVINPVNSTASLMSISLSGVLVSTVLSGLDVEIGGLVFTEIDTIFTVGGLLCLGSALYAALHLKRRAGDARAEGEVPVAAGREAGPS</sequence>
<feature type="transmembrane region" description="Helical" evidence="6">
    <location>
        <begin position="44"/>
        <end position="69"/>
    </location>
</feature>
<dbReference type="SUPFAM" id="SSF103473">
    <property type="entry name" value="MFS general substrate transporter"/>
    <property type="match status" value="1"/>
</dbReference>
<dbReference type="InterPro" id="IPR011701">
    <property type="entry name" value="MFS"/>
</dbReference>
<proteinExistence type="predicted"/>
<dbReference type="GO" id="GO:0022857">
    <property type="term" value="F:transmembrane transporter activity"/>
    <property type="evidence" value="ECO:0007669"/>
    <property type="project" value="InterPro"/>
</dbReference>
<keyword evidence="5 6" id="KW-0472">Membrane</keyword>